<gene>
    <name evidence="3" type="ORF">ERUC_LOCUS32478</name>
</gene>
<dbReference type="PANTHER" id="PTHR33463:SF210">
    <property type="entry name" value="NB-ARC DOMAIN-CONTAINING PROTEIN"/>
    <property type="match status" value="1"/>
</dbReference>
<dbReference type="EMBL" id="CAKOAT010468487">
    <property type="protein sequence ID" value="CAH8377029.1"/>
    <property type="molecule type" value="Genomic_DNA"/>
</dbReference>
<reference evidence="3 4" key="1">
    <citation type="submission" date="2022-03" db="EMBL/GenBank/DDBJ databases">
        <authorList>
            <person name="Macdonald S."/>
            <person name="Ahmed S."/>
            <person name="Newling K."/>
        </authorList>
    </citation>
    <scope>NUCLEOTIDE SEQUENCE [LARGE SCALE GENOMIC DNA]</scope>
</reference>
<dbReference type="SUPFAM" id="SSF52058">
    <property type="entry name" value="L domain-like"/>
    <property type="match status" value="1"/>
</dbReference>
<keyword evidence="1" id="KW-0611">Plant defense</keyword>
<keyword evidence="2" id="KW-0472">Membrane</keyword>
<keyword evidence="2" id="KW-0812">Transmembrane</keyword>
<keyword evidence="2" id="KW-1133">Transmembrane helix</keyword>
<dbReference type="Proteomes" id="UP001642260">
    <property type="component" value="Unassembled WGS sequence"/>
</dbReference>
<dbReference type="InterPro" id="IPR050905">
    <property type="entry name" value="Plant_NBS-LRR"/>
</dbReference>
<sequence>MQVKGIEKSENKGYEIIGSLVRASLLMDRHGTKSVCMHDVVHEMALWIASDLGKQKEAFIVGAGAGLGEMPKVKNWEVVKRMSLCEDGIYRLSRSPKCLELKTFLLKSAGVRSISSEFFEYMQKLVVLDFSHNGDLSELPNGISKLVSLRYLNLSWTRIRALRMDLLQALENLIHLDLRETHELWSIAGMSRLHNLKILKLSYSYFSWDSYTVEELETLEHLEILTMGFMITQSLEHFLRSHKLMSCTRSIEFWDSRGLSDKREPSNISLPVAMDKLRDFTIRDCSISEIKMENPRSHDKIFLNLSFVEIVGCDRLTELTLLMFAPNLRSLSVVQAYNLEDIINKEKGREGDQSGIVPFQIFSWIIYGSLRISVGILYLSRIYKKSMYQDVQI</sequence>
<name>A0ABC8L5Q6_ERUVS</name>
<accession>A0ABC8L5Q6</accession>
<evidence type="ECO:0000313" key="4">
    <source>
        <dbReference type="Proteomes" id="UP001642260"/>
    </source>
</evidence>
<keyword evidence="4" id="KW-1185">Reference proteome</keyword>
<proteinExistence type="predicted"/>
<dbReference type="Gene3D" id="3.80.10.10">
    <property type="entry name" value="Ribonuclease Inhibitor"/>
    <property type="match status" value="1"/>
</dbReference>
<dbReference type="InterPro" id="IPR001611">
    <property type="entry name" value="Leu-rich_rpt"/>
</dbReference>
<evidence type="ECO:0008006" key="5">
    <source>
        <dbReference type="Google" id="ProtNLM"/>
    </source>
</evidence>
<dbReference type="AlphaFoldDB" id="A0ABC8L5Q6"/>
<dbReference type="PANTHER" id="PTHR33463">
    <property type="entry name" value="NB-ARC DOMAIN-CONTAINING PROTEIN-RELATED"/>
    <property type="match status" value="1"/>
</dbReference>
<feature type="transmembrane region" description="Helical" evidence="2">
    <location>
        <begin position="361"/>
        <end position="379"/>
    </location>
</feature>
<evidence type="ECO:0000313" key="3">
    <source>
        <dbReference type="EMBL" id="CAH8377029.1"/>
    </source>
</evidence>
<comment type="caution">
    <text evidence="3">The sequence shown here is derived from an EMBL/GenBank/DDBJ whole genome shotgun (WGS) entry which is preliminary data.</text>
</comment>
<evidence type="ECO:0000256" key="1">
    <source>
        <dbReference type="ARBA" id="ARBA00022821"/>
    </source>
</evidence>
<protein>
    <recommendedName>
        <fullName evidence="5">Disease resistance protein</fullName>
    </recommendedName>
</protein>
<dbReference type="Pfam" id="PF13855">
    <property type="entry name" value="LRR_8"/>
    <property type="match status" value="1"/>
</dbReference>
<organism evidence="3 4">
    <name type="scientific">Eruca vesicaria subsp. sativa</name>
    <name type="common">Garden rocket</name>
    <name type="synonym">Eruca sativa</name>
    <dbReference type="NCBI Taxonomy" id="29727"/>
    <lineage>
        <taxon>Eukaryota</taxon>
        <taxon>Viridiplantae</taxon>
        <taxon>Streptophyta</taxon>
        <taxon>Embryophyta</taxon>
        <taxon>Tracheophyta</taxon>
        <taxon>Spermatophyta</taxon>
        <taxon>Magnoliopsida</taxon>
        <taxon>eudicotyledons</taxon>
        <taxon>Gunneridae</taxon>
        <taxon>Pentapetalae</taxon>
        <taxon>rosids</taxon>
        <taxon>malvids</taxon>
        <taxon>Brassicales</taxon>
        <taxon>Brassicaceae</taxon>
        <taxon>Brassiceae</taxon>
        <taxon>Eruca</taxon>
    </lineage>
</organism>
<dbReference type="InterPro" id="IPR032675">
    <property type="entry name" value="LRR_dom_sf"/>
</dbReference>
<evidence type="ECO:0000256" key="2">
    <source>
        <dbReference type="SAM" id="Phobius"/>
    </source>
</evidence>